<evidence type="ECO:0000313" key="4">
    <source>
        <dbReference type="Proteomes" id="UP000616346"/>
    </source>
</evidence>
<accession>A0ABR8VDX3</accession>
<feature type="signal peptide" evidence="2">
    <location>
        <begin position="1"/>
        <end position="23"/>
    </location>
</feature>
<gene>
    <name evidence="3" type="ORF">H9626_12285</name>
</gene>
<feature type="coiled-coil region" evidence="1">
    <location>
        <begin position="252"/>
        <end position="279"/>
    </location>
</feature>
<evidence type="ECO:0008006" key="5">
    <source>
        <dbReference type="Google" id="ProtNLM"/>
    </source>
</evidence>
<dbReference type="Proteomes" id="UP000616346">
    <property type="component" value="Unassembled WGS sequence"/>
</dbReference>
<sequence>MKMKKRVYLALMMPFLCFVGGAAQEVTEGVPVDENPNLVLWEDSLVDNKPVLNPTKFWDNWFITVNVGTFYNLVDNGGSAKAGKMFQPAAGLSVGKWISPWGGFRLMGMWGRGAGHTNPQYVGDNYYHWNIINGYGDALFNLHNLFGGYKENRKFQLMALAGIGVEHVESFNVKGTNITTEKNNLLGFRTGLLASFRLNKALAFNLEASINMLDDSYDGQVYDNKWDMHLNFLAGLVYRFKNHDGTRQFTYARRNEEKYAILNDEINRLRREVEAMKKAPAVNVVEKVVKSNQTTVLISFDANSTKINRLQEVNVYTAAEAIKKIENGDLYITPASNITDTDLFNGRANAVRDALMNEYNIPAGHIFIEQDRKLVDSLDPSKNCVVVYIVK</sequence>
<evidence type="ECO:0000313" key="3">
    <source>
        <dbReference type="EMBL" id="MBD8002979.1"/>
    </source>
</evidence>
<evidence type="ECO:0000256" key="1">
    <source>
        <dbReference type="SAM" id="Coils"/>
    </source>
</evidence>
<keyword evidence="4" id="KW-1185">Reference proteome</keyword>
<feature type="chain" id="PRO_5045243370" description="OmpA family protein" evidence="2">
    <location>
        <begin position="24"/>
        <end position="391"/>
    </location>
</feature>
<name>A0ABR8VDX3_9BACT</name>
<dbReference type="EMBL" id="JACSPQ010000017">
    <property type="protein sequence ID" value="MBD8002979.1"/>
    <property type="molecule type" value="Genomic_DNA"/>
</dbReference>
<evidence type="ECO:0000256" key="2">
    <source>
        <dbReference type="SAM" id="SignalP"/>
    </source>
</evidence>
<dbReference type="RefSeq" id="WP_191710652.1">
    <property type="nucleotide sequence ID" value="NZ_JACSPQ010000017.1"/>
</dbReference>
<reference evidence="3 4" key="1">
    <citation type="submission" date="2020-08" db="EMBL/GenBank/DDBJ databases">
        <title>A Genomic Blueprint of the Chicken Gut Microbiome.</title>
        <authorList>
            <person name="Gilroy R."/>
            <person name="Ravi A."/>
            <person name="Getino M."/>
            <person name="Pursley I."/>
            <person name="Horton D.L."/>
            <person name="Alikhan N.-F."/>
            <person name="Baker D."/>
            <person name="Gharbi K."/>
            <person name="Hall N."/>
            <person name="Watson M."/>
            <person name="Adriaenssens E.M."/>
            <person name="Foster-Nyarko E."/>
            <person name="Jarju S."/>
            <person name="Secka A."/>
            <person name="Antonio M."/>
            <person name="Oren A."/>
            <person name="Chaudhuri R."/>
            <person name="La Ragione R.M."/>
            <person name="Hildebrand F."/>
            <person name="Pallen M.J."/>
        </authorList>
    </citation>
    <scope>NUCLEOTIDE SEQUENCE [LARGE SCALE GENOMIC DNA]</scope>
    <source>
        <strain evidence="3 4">Sa1YUN3</strain>
    </source>
</reference>
<organism evidence="3 4">
    <name type="scientific">Phocaeicola faecium</name>
    <dbReference type="NCBI Taxonomy" id="2762213"/>
    <lineage>
        <taxon>Bacteria</taxon>
        <taxon>Pseudomonadati</taxon>
        <taxon>Bacteroidota</taxon>
        <taxon>Bacteroidia</taxon>
        <taxon>Bacteroidales</taxon>
        <taxon>Bacteroidaceae</taxon>
        <taxon>Phocaeicola</taxon>
    </lineage>
</organism>
<keyword evidence="2" id="KW-0732">Signal</keyword>
<keyword evidence="1" id="KW-0175">Coiled coil</keyword>
<protein>
    <recommendedName>
        <fullName evidence="5">OmpA family protein</fullName>
    </recommendedName>
</protein>
<comment type="caution">
    <text evidence="3">The sequence shown here is derived from an EMBL/GenBank/DDBJ whole genome shotgun (WGS) entry which is preliminary data.</text>
</comment>
<proteinExistence type="predicted"/>